<feature type="domain" description="DAGKc" evidence="2">
    <location>
        <begin position="44"/>
        <end position="105"/>
    </location>
</feature>
<keyword evidence="3" id="KW-0808">Transferase</keyword>
<name>A0ABZ0S637_9GAMM</name>
<organism evidence="3 4">
    <name type="scientific">Thiorhodovibrio winogradskyi</name>
    <dbReference type="NCBI Taxonomy" id="77007"/>
    <lineage>
        <taxon>Bacteria</taxon>
        <taxon>Pseudomonadati</taxon>
        <taxon>Pseudomonadota</taxon>
        <taxon>Gammaproteobacteria</taxon>
        <taxon>Chromatiales</taxon>
        <taxon>Chromatiaceae</taxon>
        <taxon>Thiorhodovibrio</taxon>
    </lineage>
</organism>
<sequence>MAPDRGSSDTDQAANRRGLAGALDEHLPDLAGQLIGGVAAKAAETKRGGVTDDLGKEVEHLVAAGGDGTLSAVAKSLAGSEKTLGLLPLGTLKHFAIELGMPLDLRGGRLSVYL</sequence>
<dbReference type="InterPro" id="IPR016064">
    <property type="entry name" value="NAD/diacylglycerol_kinase_sf"/>
</dbReference>
<dbReference type="EMBL" id="CP121472">
    <property type="protein sequence ID" value="WPL16068.1"/>
    <property type="molecule type" value="Genomic_DNA"/>
</dbReference>
<dbReference type="Proteomes" id="UP001432180">
    <property type="component" value="Chromosome"/>
</dbReference>
<evidence type="ECO:0000313" key="3">
    <source>
        <dbReference type="EMBL" id="WPL16068.1"/>
    </source>
</evidence>
<evidence type="ECO:0000313" key="4">
    <source>
        <dbReference type="Proteomes" id="UP001432180"/>
    </source>
</evidence>
<dbReference type="Gene3D" id="3.40.50.10330">
    <property type="entry name" value="Probable inorganic polyphosphate/atp-NAD kinase, domain 1"/>
    <property type="match status" value="1"/>
</dbReference>
<protein>
    <submittedName>
        <fullName evidence="3">Lipid kinase</fullName>
    </submittedName>
</protein>
<dbReference type="InterPro" id="IPR017438">
    <property type="entry name" value="ATP-NAD_kinase_N"/>
</dbReference>
<keyword evidence="3" id="KW-0418">Kinase</keyword>
<feature type="region of interest" description="Disordered" evidence="1">
    <location>
        <begin position="1"/>
        <end position="20"/>
    </location>
</feature>
<dbReference type="GO" id="GO:0016301">
    <property type="term" value="F:kinase activity"/>
    <property type="evidence" value="ECO:0007669"/>
    <property type="project" value="UniProtKB-KW"/>
</dbReference>
<gene>
    <name evidence="3" type="ORF">Thiowin_01001</name>
</gene>
<dbReference type="RefSeq" id="WP_328986613.1">
    <property type="nucleotide sequence ID" value="NZ_CP121472.1"/>
</dbReference>
<dbReference type="SUPFAM" id="SSF111331">
    <property type="entry name" value="NAD kinase/diacylglycerol kinase-like"/>
    <property type="match status" value="1"/>
</dbReference>
<dbReference type="InterPro" id="IPR001206">
    <property type="entry name" value="Diacylglycerol_kinase_cat_dom"/>
</dbReference>
<evidence type="ECO:0000256" key="1">
    <source>
        <dbReference type="SAM" id="MobiDB-lite"/>
    </source>
</evidence>
<reference evidence="3 4" key="1">
    <citation type="journal article" date="2023" name="Microorganisms">
        <title>Thiorhodovibrio frisius and Trv. litoralis spp. nov., Two Novel Members from a Clade of Fastidious Purple Sulfur Bacteria That Exhibit Unique Red-Shifted Light-Harvesting Capabilities.</title>
        <authorList>
            <person name="Methner A."/>
            <person name="Kuzyk S.B."/>
            <person name="Petersen J."/>
            <person name="Bauer S."/>
            <person name="Brinkmann H."/>
            <person name="Sichau K."/>
            <person name="Wanner G."/>
            <person name="Wolf J."/>
            <person name="Neumann-Schaal M."/>
            <person name="Henke P."/>
            <person name="Tank M."/>
            <person name="Sproer C."/>
            <person name="Bunk B."/>
            <person name="Overmann J."/>
        </authorList>
    </citation>
    <scope>NUCLEOTIDE SEQUENCE [LARGE SCALE GENOMIC DNA]</scope>
    <source>
        <strain evidence="3 4">DSM 6702</strain>
    </source>
</reference>
<dbReference type="Pfam" id="PF00781">
    <property type="entry name" value="DAGK_cat"/>
    <property type="match status" value="1"/>
</dbReference>
<keyword evidence="4" id="KW-1185">Reference proteome</keyword>
<proteinExistence type="predicted"/>
<accession>A0ABZ0S637</accession>
<evidence type="ECO:0000259" key="2">
    <source>
        <dbReference type="Pfam" id="PF00781"/>
    </source>
</evidence>